<keyword evidence="2" id="KW-0560">Oxidoreductase</keyword>
<name>A0A3B0SSE4_9ZZZZ</name>
<dbReference type="SUPFAM" id="SSF51735">
    <property type="entry name" value="NAD(P)-binding Rossmann-fold domains"/>
    <property type="match status" value="1"/>
</dbReference>
<dbReference type="PRINTS" id="PR00080">
    <property type="entry name" value="SDRFAMILY"/>
</dbReference>
<dbReference type="AlphaFoldDB" id="A0A3B0SSE4"/>
<gene>
    <name evidence="2" type="ORF">MNBD_ALPHA01-904</name>
</gene>
<dbReference type="Gene3D" id="3.40.50.720">
    <property type="entry name" value="NAD(P)-binding Rossmann-like Domain"/>
    <property type="match status" value="1"/>
</dbReference>
<dbReference type="PANTHER" id="PTHR42760">
    <property type="entry name" value="SHORT-CHAIN DEHYDROGENASES/REDUCTASES FAMILY MEMBER"/>
    <property type="match status" value="1"/>
</dbReference>
<comment type="similarity">
    <text evidence="1">Belongs to the short-chain dehydrogenases/reductases (SDR) family.</text>
</comment>
<dbReference type="InterPro" id="IPR002347">
    <property type="entry name" value="SDR_fam"/>
</dbReference>
<dbReference type="EMBL" id="UOEJ01000257">
    <property type="protein sequence ID" value="VAW07003.1"/>
    <property type="molecule type" value="Genomic_DNA"/>
</dbReference>
<evidence type="ECO:0000256" key="1">
    <source>
        <dbReference type="ARBA" id="ARBA00006484"/>
    </source>
</evidence>
<organism evidence="2">
    <name type="scientific">hydrothermal vent metagenome</name>
    <dbReference type="NCBI Taxonomy" id="652676"/>
    <lineage>
        <taxon>unclassified sequences</taxon>
        <taxon>metagenomes</taxon>
        <taxon>ecological metagenomes</taxon>
    </lineage>
</organism>
<dbReference type="NCBIfam" id="NF005559">
    <property type="entry name" value="PRK07231.1"/>
    <property type="match status" value="1"/>
</dbReference>
<proteinExistence type="inferred from homology"/>
<dbReference type="FunFam" id="3.40.50.720:FF:000084">
    <property type="entry name" value="Short-chain dehydrogenase reductase"/>
    <property type="match status" value="1"/>
</dbReference>
<dbReference type="PRINTS" id="PR00081">
    <property type="entry name" value="GDHRDH"/>
</dbReference>
<dbReference type="InterPro" id="IPR036291">
    <property type="entry name" value="NAD(P)-bd_dom_sf"/>
</dbReference>
<dbReference type="EC" id="1.1.1.100" evidence="2"/>
<accession>A0A3B0SSE4</accession>
<dbReference type="PROSITE" id="PS00061">
    <property type="entry name" value="ADH_SHORT"/>
    <property type="match status" value="1"/>
</dbReference>
<dbReference type="InterPro" id="IPR020904">
    <property type="entry name" value="Sc_DH/Rdtase_CS"/>
</dbReference>
<reference evidence="2" key="1">
    <citation type="submission" date="2018-06" db="EMBL/GenBank/DDBJ databases">
        <authorList>
            <person name="Zhirakovskaya E."/>
        </authorList>
    </citation>
    <scope>NUCLEOTIDE SEQUENCE</scope>
</reference>
<dbReference type="PANTHER" id="PTHR42760:SF124">
    <property type="entry name" value="SHORT-CHAIN DEHYDROGENASE_REDUCTASE"/>
    <property type="match status" value="1"/>
</dbReference>
<evidence type="ECO:0000313" key="2">
    <source>
        <dbReference type="EMBL" id="VAW07003.1"/>
    </source>
</evidence>
<protein>
    <submittedName>
        <fullName evidence="2">3-oxoacyl-[acyl-carrier protein] reductase</fullName>
        <ecNumber evidence="2">1.1.1.100</ecNumber>
    </submittedName>
</protein>
<dbReference type="GO" id="GO:0004316">
    <property type="term" value="F:3-oxoacyl-[acyl-carrier-protein] reductase (NADPH) activity"/>
    <property type="evidence" value="ECO:0007669"/>
    <property type="project" value="UniProtKB-EC"/>
</dbReference>
<dbReference type="Pfam" id="PF13561">
    <property type="entry name" value="adh_short_C2"/>
    <property type="match status" value="1"/>
</dbReference>
<sequence>MGRLAKKIALITGAGSGIGLATARLMAAEGARIIVTDINGDLVREKARHLGENIVAVAHDVSSDADWQHVRDEVMAQFGRLDIMVNNAGTSGPRMPQDPEFSSLETWNDINHINVDGVVLGCRYAISMMKQQGGAIVNISSLAANMATPDFAPYGAGKAAVRQFGRSVALYCARNGYNIRCNSILPGFIETPMGQEALEGSISGQKTDPQVMAEKLKKTIPLRIFGQPEDIAYAALYLASDEARFVTGTDIIVDGGVSAK</sequence>